<accession>A0A2T8F759</accession>
<evidence type="ECO:0000313" key="1">
    <source>
        <dbReference type="EMBL" id="PVG81529.1"/>
    </source>
</evidence>
<reference evidence="1 2" key="1">
    <citation type="submission" date="2018-04" db="EMBL/GenBank/DDBJ databases">
        <title>Genome of Nocardioides gansuensis WSJ-1.</title>
        <authorList>
            <person name="Wu S."/>
            <person name="Wang G."/>
        </authorList>
    </citation>
    <scope>NUCLEOTIDE SEQUENCE [LARGE SCALE GENOMIC DNA]</scope>
    <source>
        <strain evidence="1 2">WSJ-1</strain>
    </source>
</reference>
<dbReference type="EMBL" id="QDGZ01000007">
    <property type="protein sequence ID" value="PVG81529.1"/>
    <property type="molecule type" value="Genomic_DNA"/>
</dbReference>
<dbReference type="OrthoDB" id="3788404at2"/>
<protein>
    <recommendedName>
        <fullName evidence="3">Type II secretion system protein M</fullName>
    </recommendedName>
</protein>
<dbReference type="Gene3D" id="3.30.70.60">
    <property type="match status" value="1"/>
</dbReference>
<organism evidence="1 2">
    <name type="scientific">Nocardioides gansuensis</name>
    <dbReference type="NCBI Taxonomy" id="2138300"/>
    <lineage>
        <taxon>Bacteria</taxon>
        <taxon>Bacillati</taxon>
        <taxon>Actinomycetota</taxon>
        <taxon>Actinomycetes</taxon>
        <taxon>Propionibacteriales</taxon>
        <taxon>Nocardioidaceae</taxon>
        <taxon>Nocardioides</taxon>
    </lineage>
</organism>
<dbReference type="InterPro" id="IPR014717">
    <property type="entry name" value="Transl_elong_EF1B/ribsomal_bS6"/>
</dbReference>
<name>A0A2T8F759_9ACTN</name>
<sequence length="200" mass="20591">MNLSSPAGTKVLGALALLGIVVASWFLVLGPQAEAISETRAAIADMSDQNDLLRLQLAALKKQEQELPAIADQDRALEELFPRTADQPGLFRQVSGAAARAGIAPGNVTTVAPTAPMLGAAEAEGVGLPAASTSADLARQTVTITVEAGYSATQLLLDNLEEMPRAYLVTSLSVSTGSGPGLLLTTVTGDMFVMPPAPRP</sequence>
<evidence type="ECO:0000313" key="2">
    <source>
        <dbReference type="Proteomes" id="UP000246018"/>
    </source>
</evidence>
<comment type="caution">
    <text evidence="1">The sequence shown here is derived from an EMBL/GenBank/DDBJ whole genome shotgun (WGS) entry which is preliminary data.</text>
</comment>
<dbReference type="RefSeq" id="WP_116573296.1">
    <property type="nucleotide sequence ID" value="NZ_QDGZ01000007.1"/>
</dbReference>
<dbReference type="AlphaFoldDB" id="A0A2T8F759"/>
<evidence type="ECO:0008006" key="3">
    <source>
        <dbReference type="Google" id="ProtNLM"/>
    </source>
</evidence>
<keyword evidence="2" id="KW-1185">Reference proteome</keyword>
<proteinExistence type="predicted"/>
<gene>
    <name evidence="1" type="ORF">DDE18_16065</name>
</gene>
<dbReference type="Proteomes" id="UP000246018">
    <property type="component" value="Unassembled WGS sequence"/>
</dbReference>